<evidence type="ECO:0000313" key="1">
    <source>
        <dbReference type="EMBL" id="ANU38708.1"/>
    </source>
</evidence>
<keyword evidence="2" id="KW-1185">Reference proteome</keyword>
<dbReference type="Proteomes" id="UP000092528">
    <property type="component" value="Chromosome 2"/>
</dbReference>
<name>A0A1C7FG17_9VIBR</name>
<accession>A0A1C7FG17</accession>
<dbReference type="EMBL" id="CP016415">
    <property type="protein sequence ID" value="ANU38708.1"/>
    <property type="molecule type" value="Genomic_DNA"/>
</dbReference>
<sequence>MNKVVYVKAGFKPVGRTKIVNIKTGEKTKGIFGEKDVVRQEERWENTGFSKREIDGKRLAWDIEAAVGSLNTEGYEVVSVVMVTSGDYAWNTVDARNGGVLGAYGYGYSYTEGAIITAKKIT</sequence>
<reference evidence="1 2" key="1">
    <citation type="submission" date="2016-07" db="EMBL/GenBank/DDBJ databases">
        <title>Genome sequencing of Vibrio scophthalmi strain VS-05, an isolated from Paralichthys olivaceus.</title>
        <authorList>
            <person name="Han H.-J."/>
        </authorList>
    </citation>
    <scope>NUCLEOTIDE SEQUENCE [LARGE SCALE GENOMIC DNA]</scope>
    <source>
        <strain evidence="1 2">VS-05</strain>
    </source>
</reference>
<proteinExistence type="predicted"/>
<gene>
    <name evidence="1" type="ORF">VSVS05_03671</name>
</gene>
<evidence type="ECO:0000313" key="2">
    <source>
        <dbReference type="Proteomes" id="UP000092528"/>
    </source>
</evidence>
<dbReference type="RefSeq" id="WP_065546445.1">
    <property type="nucleotide sequence ID" value="NZ_CP016415.1"/>
</dbReference>
<organism evidence="1 2">
    <name type="scientific">Vibrio scophthalmi</name>
    <dbReference type="NCBI Taxonomy" id="45658"/>
    <lineage>
        <taxon>Bacteria</taxon>
        <taxon>Pseudomonadati</taxon>
        <taxon>Pseudomonadota</taxon>
        <taxon>Gammaproteobacteria</taxon>
        <taxon>Vibrionales</taxon>
        <taxon>Vibrionaceae</taxon>
        <taxon>Vibrio</taxon>
    </lineage>
</organism>
<dbReference type="AlphaFoldDB" id="A0A1C7FG17"/>
<protein>
    <submittedName>
        <fullName evidence="1">Uncharacterized protein</fullName>
    </submittedName>
</protein>